<evidence type="ECO:0000313" key="3">
    <source>
        <dbReference type="EMBL" id="TSJ40512.1"/>
    </source>
</evidence>
<dbReference type="EMBL" id="VLPK01000002">
    <property type="protein sequence ID" value="TSJ40512.1"/>
    <property type="molecule type" value="Genomic_DNA"/>
</dbReference>
<dbReference type="GO" id="GO:0016787">
    <property type="term" value="F:hydrolase activity"/>
    <property type="evidence" value="ECO:0007669"/>
    <property type="project" value="InterPro"/>
</dbReference>
<reference evidence="3 4" key="1">
    <citation type="submission" date="2019-07" db="EMBL/GenBank/DDBJ databases">
        <authorList>
            <person name="Huq M.A."/>
        </authorList>
    </citation>
    <scope>NUCLEOTIDE SEQUENCE [LARGE SCALE GENOMIC DNA]</scope>
    <source>
        <strain evidence="3 4">MAH-19</strain>
    </source>
</reference>
<dbReference type="InterPro" id="IPR029052">
    <property type="entry name" value="Metallo-depent_PP-like"/>
</dbReference>
<dbReference type="Gene3D" id="3.60.21.10">
    <property type="match status" value="1"/>
</dbReference>
<protein>
    <recommendedName>
        <fullName evidence="2">Calcineurin-like phosphoesterase domain-containing protein</fullName>
    </recommendedName>
</protein>
<proteinExistence type="predicted"/>
<comment type="caution">
    <text evidence="3">The sequence shown here is derived from an EMBL/GenBank/DDBJ whole genome shotgun (WGS) entry which is preliminary data.</text>
</comment>
<feature type="domain" description="Calcineurin-like phosphoesterase" evidence="2">
    <location>
        <begin position="84"/>
        <end position="240"/>
    </location>
</feature>
<feature type="signal peptide" evidence="1">
    <location>
        <begin position="1"/>
        <end position="22"/>
    </location>
</feature>
<dbReference type="InterPro" id="IPR004843">
    <property type="entry name" value="Calcineurin-like_PHP"/>
</dbReference>
<dbReference type="RefSeq" id="WP_144248550.1">
    <property type="nucleotide sequence ID" value="NZ_VLPK01000002.1"/>
</dbReference>
<dbReference type="AlphaFoldDB" id="A0A556MKV6"/>
<dbReference type="Pfam" id="PF00149">
    <property type="entry name" value="Metallophos"/>
    <property type="match status" value="1"/>
</dbReference>
<evidence type="ECO:0000256" key="1">
    <source>
        <dbReference type="SAM" id="SignalP"/>
    </source>
</evidence>
<gene>
    <name evidence="3" type="ORF">FO440_12210</name>
</gene>
<organism evidence="3 4">
    <name type="scientific">Mucilaginibacter corticis</name>
    <dbReference type="NCBI Taxonomy" id="2597670"/>
    <lineage>
        <taxon>Bacteria</taxon>
        <taxon>Pseudomonadati</taxon>
        <taxon>Bacteroidota</taxon>
        <taxon>Sphingobacteriia</taxon>
        <taxon>Sphingobacteriales</taxon>
        <taxon>Sphingobacteriaceae</taxon>
        <taxon>Mucilaginibacter</taxon>
    </lineage>
</organism>
<keyword evidence="1" id="KW-0732">Signal</keyword>
<dbReference type="Proteomes" id="UP000318733">
    <property type="component" value="Unassembled WGS sequence"/>
</dbReference>
<keyword evidence="4" id="KW-1185">Reference proteome</keyword>
<dbReference type="PROSITE" id="PS51257">
    <property type="entry name" value="PROKAR_LIPOPROTEIN"/>
    <property type="match status" value="1"/>
</dbReference>
<dbReference type="SUPFAM" id="SSF56300">
    <property type="entry name" value="Metallo-dependent phosphatases"/>
    <property type="match status" value="1"/>
</dbReference>
<name>A0A556MKV6_9SPHI</name>
<feature type="chain" id="PRO_5021831122" description="Calcineurin-like phosphoesterase domain-containing protein" evidence="1">
    <location>
        <begin position="23"/>
        <end position="385"/>
    </location>
</feature>
<accession>A0A556MKV6</accession>
<evidence type="ECO:0000259" key="2">
    <source>
        <dbReference type="Pfam" id="PF00149"/>
    </source>
</evidence>
<sequence length="385" mass="43227">MQRRLKSILFSLLMGLSCPVISFGQVIQMVYTSDAHYGITRKDFRGGTNVDAAVVNAAMIKAINSAPGLTLPRDGGIGSGKKVSAIDYLVQTGDIANRMEIPYQSAAESWAQFQKDYIDGVTLKDHQNRPAKLLLAPGNHDISNAIGYSKPMNPKTDPTAMVSIYNLMMKPAKPKTNQNYNYATDKINYSFNLHGIHIMFITLWPDSVERIWMKADLQKVPKTTPVIVFCHDQPTCESKHFTNPVPPYNMTPENRFENLTAEHYKEGTVAAKNDGATDIEQQGWVKFLKAHPNIKAYFHGNSNWNEFYVYKGPANDVALNTFRVDSPMKGDYSSKDETKLSFQLITLDTRAQRLTVRECLWNTHPANPEQGIEFGQVKTISLKVN</sequence>
<evidence type="ECO:0000313" key="4">
    <source>
        <dbReference type="Proteomes" id="UP000318733"/>
    </source>
</evidence>
<dbReference type="OrthoDB" id="5464769at2"/>